<keyword evidence="9" id="KW-1185">Reference proteome</keyword>
<dbReference type="KEGG" id="cate:C2869_12885"/>
<dbReference type="AlphaFoldDB" id="A0A2S0VT60"/>
<dbReference type="GO" id="GO:0015562">
    <property type="term" value="F:efflux transmembrane transporter activity"/>
    <property type="evidence" value="ECO:0007669"/>
    <property type="project" value="TreeGrafter"/>
</dbReference>
<dbReference type="Gene3D" id="2.40.420.20">
    <property type="match status" value="1"/>
</dbReference>
<dbReference type="InterPro" id="IPR006143">
    <property type="entry name" value="RND_pump_MFP"/>
</dbReference>
<keyword evidence="3" id="KW-0813">Transport</keyword>
<dbReference type="OrthoDB" id="5730196at2"/>
<comment type="similarity">
    <text evidence="2">Belongs to the membrane fusion protein (MFP) (TC 8.A.1) family.</text>
</comment>
<comment type="subcellular location">
    <subcellularLocation>
        <location evidence="1">Cell envelope</location>
    </subcellularLocation>
</comment>
<dbReference type="Gene3D" id="1.10.287.470">
    <property type="entry name" value="Helix hairpin bin"/>
    <property type="match status" value="1"/>
</dbReference>
<evidence type="ECO:0000256" key="5">
    <source>
        <dbReference type="SAM" id="MobiDB-lite"/>
    </source>
</evidence>
<evidence type="ECO:0000256" key="2">
    <source>
        <dbReference type="ARBA" id="ARBA00009477"/>
    </source>
</evidence>
<evidence type="ECO:0000256" key="3">
    <source>
        <dbReference type="ARBA" id="ARBA00022448"/>
    </source>
</evidence>
<evidence type="ECO:0000259" key="7">
    <source>
        <dbReference type="Pfam" id="PF25967"/>
    </source>
</evidence>
<feature type="domain" description="Multidrug resistance protein MdtA-like barrel-sandwich hybrid" evidence="6">
    <location>
        <begin position="73"/>
        <end position="213"/>
    </location>
</feature>
<dbReference type="Proteomes" id="UP000244441">
    <property type="component" value="Chromosome"/>
</dbReference>
<accession>A0A2S0VT60</accession>
<proteinExistence type="inferred from homology"/>
<evidence type="ECO:0000313" key="8">
    <source>
        <dbReference type="EMBL" id="AWB67280.1"/>
    </source>
</evidence>
<feature type="coiled-coil region" evidence="4">
    <location>
        <begin position="119"/>
        <end position="179"/>
    </location>
</feature>
<dbReference type="RefSeq" id="WP_108603327.1">
    <property type="nucleotide sequence ID" value="NZ_CP026604.1"/>
</dbReference>
<evidence type="ECO:0000313" key="9">
    <source>
        <dbReference type="Proteomes" id="UP000244441"/>
    </source>
</evidence>
<feature type="region of interest" description="Disordered" evidence="5">
    <location>
        <begin position="394"/>
        <end position="446"/>
    </location>
</feature>
<dbReference type="EMBL" id="CP026604">
    <property type="protein sequence ID" value="AWB67280.1"/>
    <property type="molecule type" value="Genomic_DNA"/>
</dbReference>
<dbReference type="PANTHER" id="PTHR30469">
    <property type="entry name" value="MULTIDRUG RESISTANCE PROTEIN MDTA"/>
    <property type="match status" value="1"/>
</dbReference>
<gene>
    <name evidence="8" type="ORF">C2869_12885</name>
</gene>
<dbReference type="SUPFAM" id="SSF111369">
    <property type="entry name" value="HlyD-like secretion proteins"/>
    <property type="match status" value="1"/>
</dbReference>
<dbReference type="InterPro" id="IPR058627">
    <property type="entry name" value="MdtA-like_C"/>
</dbReference>
<keyword evidence="4" id="KW-0175">Coiled coil</keyword>
<sequence length="465" mass="50624">MSSSLNKYLLPIIVLIVAVLLAVSLVKNPPETKRRPASSAPQIKVETKTIQAQNYTVTLQSYGRVAPRTQSALVAQVSGQITYISRNFHPGAFFDKGEVLVKVDARDYVAGVKIAQASLLDAQQKLLEEQAKAEQAALDWQRLGNGDTPSDLVLRKPQLAAAESKVLSAQAQLEKAELALERTQIIAPYAGRILDKKVDLGQVVNNNAQLATIFATDYVEVRLPLKNQELSLIDLPEQYRGQQSPTDQATTHSSVPVTFTSASYDTNQNVQWSGQLVRTEGAIDSQSQQLYVVGQINNPYAAPSDLPAIKIGQYVNAAIQAKTLNDVIVIPNQAIYQGSYVFVVENGLLKRKDVQIRWQNQQDAVISKGLAVGEQLVTTSLGQVSSGTRVAIAGERKKTETPKQTSPVKTNKGAEPSKPQANRSFADLPPHIQARIQAKADEQGKTVEAVMAERRAKMQARGNGE</sequence>
<evidence type="ECO:0000256" key="4">
    <source>
        <dbReference type="SAM" id="Coils"/>
    </source>
</evidence>
<feature type="domain" description="Multidrug resistance protein MdtA-like C-terminal permuted SH3" evidence="7">
    <location>
        <begin position="326"/>
        <end position="381"/>
    </location>
</feature>
<dbReference type="GO" id="GO:1990281">
    <property type="term" value="C:efflux pump complex"/>
    <property type="evidence" value="ECO:0007669"/>
    <property type="project" value="TreeGrafter"/>
</dbReference>
<dbReference type="InterPro" id="IPR058625">
    <property type="entry name" value="MdtA-like_BSH"/>
</dbReference>
<dbReference type="PANTHER" id="PTHR30469:SF12">
    <property type="entry name" value="MULTIDRUG RESISTANCE PROTEIN MDTA"/>
    <property type="match status" value="1"/>
</dbReference>
<evidence type="ECO:0000256" key="1">
    <source>
        <dbReference type="ARBA" id="ARBA00004196"/>
    </source>
</evidence>
<organism evidence="8 9">
    <name type="scientific">Saccharobesus litoralis</name>
    <dbReference type="NCBI Taxonomy" id="2172099"/>
    <lineage>
        <taxon>Bacteria</taxon>
        <taxon>Pseudomonadati</taxon>
        <taxon>Pseudomonadota</taxon>
        <taxon>Gammaproteobacteria</taxon>
        <taxon>Alteromonadales</taxon>
        <taxon>Alteromonadaceae</taxon>
        <taxon>Saccharobesus</taxon>
    </lineage>
</organism>
<dbReference type="Pfam" id="PF25967">
    <property type="entry name" value="RND-MFP_C"/>
    <property type="match status" value="1"/>
</dbReference>
<dbReference type="Gene3D" id="2.40.30.170">
    <property type="match status" value="1"/>
</dbReference>
<dbReference type="NCBIfam" id="TIGR01730">
    <property type="entry name" value="RND_mfp"/>
    <property type="match status" value="1"/>
</dbReference>
<dbReference type="Gene3D" id="2.40.50.100">
    <property type="match status" value="1"/>
</dbReference>
<name>A0A2S0VT60_9ALTE</name>
<protein>
    <submittedName>
        <fullName evidence="8">Efflux RND transporter periplasmic adaptor subunit</fullName>
    </submittedName>
</protein>
<evidence type="ECO:0000259" key="6">
    <source>
        <dbReference type="Pfam" id="PF25917"/>
    </source>
</evidence>
<reference evidence="8 9" key="1">
    <citation type="submission" date="2018-01" db="EMBL/GenBank/DDBJ databases">
        <title>Genome sequence of a Cantenovulum-like bacteria.</title>
        <authorList>
            <person name="Tan W.R."/>
            <person name="Lau N.-S."/>
            <person name="Go F."/>
            <person name="Amirul A.-A.A."/>
        </authorList>
    </citation>
    <scope>NUCLEOTIDE SEQUENCE [LARGE SCALE GENOMIC DNA]</scope>
    <source>
        <strain evidence="8 9">CCB-QB4</strain>
    </source>
</reference>
<dbReference type="Pfam" id="PF25917">
    <property type="entry name" value="BSH_RND"/>
    <property type="match status" value="1"/>
</dbReference>